<comment type="function">
    <text evidence="12">Structural component of the gap junctions.</text>
</comment>
<feature type="transmembrane region" description="Helical" evidence="12">
    <location>
        <begin position="196"/>
        <end position="217"/>
    </location>
</feature>
<dbReference type="PANTHER" id="PTHR11893:SF38">
    <property type="entry name" value="INNEXIN INX7"/>
    <property type="match status" value="1"/>
</dbReference>
<dbReference type="EMBL" id="QDEB01096994">
    <property type="protein sequence ID" value="RZC32478.1"/>
    <property type="molecule type" value="Genomic_DNA"/>
</dbReference>
<evidence type="ECO:0000256" key="10">
    <source>
        <dbReference type="ARBA" id="ARBA00023136"/>
    </source>
</evidence>
<dbReference type="Pfam" id="PF00876">
    <property type="entry name" value="Innexin"/>
    <property type="match status" value="1"/>
</dbReference>
<name>A0A482VJD0_ASBVE</name>
<evidence type="ECO:0000256" key="3">
    <source>
        <dbReference type="ARBA" id="ARBA00022448"/>
    </source>
</evidence>
<comment type="similarity">
    <text evidence="12">Belongs to the pannexin family.</text>
</comment>
<accession>A0A482VJD0</accession>
<evidence type="ECO:0000256" key="8">
    <source>
        <dbReference type="ARBA" id="ARBA00022989"/>
    </source>
</evidence>
<dbReference type="PANTHER" id="PTHR11893">
    <property type="entry name" value="INNEXIN"/>
    <property type="match status" value="1"/>
</dbReference>
<dbReference type="GO" id="GO:0034220">
    <property type="term" value="P:monoatomic ion transmembrane transport"/>
    <property type="evidence" value="ECO:0007669"/>
    <property type="project" value="UniProtKB-KW"/>
</dbReference>
<dbReference type="Proteomes" id="UP000292052">
    <property type="component" value="Unassembled WGS sequence"/>
</dbReference>
<dbReference type="OrthoDB" id="5867527at2759"/>
<comment type="caution">
    <text evidence="13">The sequence shown here is derived from an EMBL/GenBank/DDBJ whole genome shotgun (WGS) entry which is preliminary data.</text>
</comment>
<dbReference type="STRING" id="1661398.A0A482VJD0"/>
<protein>
    <recommendedName>
        <fullName evidence="12">Innexin</fullName>
    </recommendedName>
</protein>
<keyword evidence="10 12" id="KW-0472">Membrane</keyword>
<evidence type="ECO:0000256" key="2">
    <source>
        <dbReference type="ARBA" id="ARBA00004651"/>
    </source>
</evidence>
<evidence type="ECO:0000256" key="9">
    <source>
        <dbReference type="ARBA" id="ARBA00023065"/>
    </source>
</evidence>
<sequence length="223" mass="25713">MLGLFAVIKDKIKPKFGSHCIDNWVFQLHYRATTIIFLIATILVTSREYVGEHIKCISNMHADGFSKVVETFCFFTSTFTVISDHKYGAGQIAHPGVHPYGIESTQPVKKHFYYQWVPFLLFGQAIMFYLTHLLWKKLEGGRIDKLVAGLDNSAFALLDKTMQVENRTIPTKEEKNACISRIKNAFLQRIILNKSWARWFIFCEILNVLNVVFQAYITHLFLG</sequence>
<comment type="subcellular location">
    <subcellularLocation>
        <location evidence="1">Cell junction</location>
        <location evidence="1">Gap junction</location>
    </subcellularLocation>
    <subcellularLocation>
        <location evidence="2 12">Cell membrane</location>
        <topology evidence="2 12">Multi-pass membrane protein</topology>
    </subcellularLocation>
</comment>
<evidence type="ECO:0000313" key="14">
    <source>
        <dbReference type="Proteomes" id="UP000292052"/>
    </source>
</evidence>
<keyword evidence="7" id="KW-0965">Cell junction</keyword>
<keyword evidence="8 12" id="KW-1133">Transmembrane helix</keyword>
<comment type="caution">
    <text evidence="12">Lacks conserved residue(s) required for the propagation of feature annotation.</text>
</comment>
<dbReference type="GO" id="GO:0007602">
    <property type="term" value="P:phototransduction"/>
    <property type="evidence" value="ECO:0007669"/>
    <property type="project" value="TreeGrafter"/>
</dbReference>
<proteinExistence type="inferred from homology"/>
<keyword evidence="3 12" id="KW-0813">Transport</keyword>
<reference evidence="13 14" key="1">
    <citation type="submission" date="2017-03" db="EMBL/GenBank/DDBJ databases">
        <title>Genome of the blue death feigning beetle - Asbolus verrucosus.</title>
        <authorList>
            <person name="Rider S.D."/>
        </authorList>
    </citation>
    <scope>NUCLEOTIDE SEQUENCE [LARGE SCALE GENOMIC DNA]</scope>
    <source>
        <strain evidence="13">Butters</strain>
        <tissue evidence="13">Head and leg muscle</tissue>
    </source>
</reference>
<evidence type="ECO:0000313" key="13">
    <source>
        <dbReference type="EMBL" id="RZC32478.1"/>
    </source>
</evidence>
<organism evidence="13 14">
    <name type="scientific">Asbolus verrucosus</name>
    <name type="common">Desert ironclad beetle</name>
    <dbReference type="NCBI Taxonomy" id="1661398"/>
    <lineage>
        <taxon>Eukaryota</taxon>
        <taxon>Metazoa</taxon>
        <taxon>Ecdysozoa</taxon>
        <taxon>Arthropoda</taxon>
        <taxon>Hexapoda</taxon>
        <taxon>Insecta</taxon>
        <taxon>Pterygota</taxon>
        <taxon>Neoptera</taxon>
        <taxon>Endopterygota</taxon>
        <taxon>Coleoptera</taxon>
        <taxon>Polyphaga</taxon>
        <taxon>Cucujiformia</taxon>
        <taxon>Tenebrionidae</taxon>
        <taxon>Pimeliinae</taxon>
        <taxon>Asbolus</taxon>
    </lineage>
</organism>
<feature type="transmembrane region" description="Helical" evidence="12">
    <location>
        <begin position="113"/>
        <end position="135"/>
    </location>
</feature>
<evidence type="ECO:0000256" key="12">
    <source>
        <dbReference type="RuleBase" id="RU010713"/>
    </source>
</evidence>
<dbReference type="PRINTS" id="PR01262">
    <property type="entry name" value="INNEXIN"/>
</dbReference>
<evidence type="ECO:0000256" key="5">
    <source>
        <dbReference type="ARBA" id="ARBA00022692"/>
    </source>
</evidence>
<keyword evidence="5 12" id="KW-0812">Transmembrane</keyword>
<keyword evidence="11 12" id="KW-0407">Ion channel</keyword>
<gene>
    <name evidence="12" type="primary">inx</name>
    <name evidence="13" type="ORF">BDFB_003472</name>
</gene>
<keyword evidence="4" id="KW-1003">Cell membrane</keyword>
<dbReference type="GO" id="GO:0005886">
    <property type="term" value="C:plasma membrane"/>
    <property type="evidence" value="ECO:0007669"/>
    <property type="project" value="UniProtKB-SubCell"/>
</dbReference>
<evidence type="ECO:0000256" key="11">
    <source>
        <dbReference type="ARBA" id="ARBA00023303"/>
    </source>
</evidence>
<keyword evidence="14" id="KW-1185">Reference proteome</keyword>
<dbReference type="PROSITE" id="PS51013">
    <property type="entry name" value="PANNEXIN"/>
    <property type="match status" value="1"/>
</dbReference>
<evidence type="ECO:0000256" key="4">
    <source>
        <dbReference type="ARBA" id="ARBA00022475"/>
    </source>
</evidence>
<dbReference type="AlphaFoldDB" id="A0A482VJD0"/>
<keyword evidence="6" id="KW-0303">Gap junction</keyword>
<feature type="non-terminal residue" evidence="13">
    <location>
        <position position="223"/>
    </location>
</feature>
<dbReference type="GO" id="GO:0005921">
    <property type="term" value="C:gap junction"/>
    <property type="evidence" value="ECO:0007669"/>
    <property type="project" value="UniProtKB-SubCell"/>
</dbReference>
<evidence type="ECO:0000256" key="1">
    <source>
        <dbReference type="ARBA" id="ARBA00004610"/>
    </source>
</evidence>
<evidence type="ECO:0000256" key="7">
    <source>
        <dbReference type="ARBA" id="ARBA00022949"/>
    </source>
</evidence>
<keyword evidence="9 12" id="KW-0406">Ion transport</keyword>
<dbReference type="GO" id="GO:0005243">
    <property type="term" value="F:gap junction channel activity"/>
    <property type="evidence" value="ECO:0007669"/>
    <property type="project" value="TreeGrafter"/>
</dbReference>
<evidence type="ECO:0000256" key="6">
    <source>
        <dbReference type="ARBA" id="ARBA00022868"/>
    </source>
</evidence>
<dbReference type="InterPro" id="IPR000990">
    <property type="entry name" value="Innexin"/>
</dbReference>